<evidence type="ECO:0000313" key="3">
    <source>
        <dbReference type="Proteomes" id="UP001497497"/>
    </source>
</evidence>
<sequence length="134" mass="14973">MATIERHYTLIGRGNNKGGQVPTSPARKRDDQGDHECEELDEGTGPSERWEACLKNPGHKDFIAAQDLSIEDLPPEYRDTGVFELVRLLSDLTVKVCVEYTSTSRPDGYIFSKFRGQTVAHTGTGFVVQCEFHV</sequence>
<evidence type="ECO:0000313" key="2">
    <source>
        <dbReference type="EMBL" id="CAL1545700.1"/>
    </source>
</evidence>
<comment type="caution">
    <text evidence="2">The sequence shown here is derived from an EMBL/GenBank/DDBJ whole genome shotgun (WGS) entry which is preliminary data.</text>
</comment>
<dbReference type="EMBL" id="CAXITT010000728">
    <property type="protein sequence ID" value="CAL1545700.1"/>
    <property type="molecule type" value="Genomic_DNA"/>
</dbReference>
<dbReference type="Proteomes" id="UP001497497">
    <property type="component" value="Unassembled WGS sequence"/>
</dbReference>
<accession>A0AAV2IFD0</accession>
<feature type="region of interest" description="Disordered" evidence="1">
    <location>
        <begin position="1"/>
        <end position="49"/>
    </location>
</feature>
<proteinExistence type="predicted"/>
<keyword evidence="3" id="KW-1185">Reference proteome</keyword>
<gene>
    <name evidence="2" type="ORF">GSLYS_00019106001</name>
</gene>
<dbReference type="AlphaFoldDB" id="A0AAV2IFD0"/>
<protein>
    <submittedName>
        <fullName evidence="2">Uncharacterized protein</fullName>
    </submittedName>
</protein>
<evidence type="ECO:0000256" key="1">
    <source>
        <dbReference type="SAM" id="MobiDB-lite"/>
    </source>
</evidence>
<reference evidence="2 3" key="1">
    <citation type="submission" date="2024-04" db="EMBL/GenBank/DDBJ databases">
        <authorList>
            <consortium name="Genoscope - CEA"/>
            <person name="William W."/>
        </authorList>
    </citation>
    <scope>NUCLEOTIDE SEQUENCE [LARGE SCALE GENOMIC DNA]</scope>
</reference>
<name>A0AAV2IFD0_LYMST</name>
<organism evidence="2 3">
    <name type="scientific">Lymnaea stagnalis</name>
    <name type="common">Great pond snail</name>
    <name type="synonym">Helix stagnalis</name>
    <dbReference type="NCBI Taxonomy" id="6523"/>
    <lineage>
        <taxon>Eukaryota</taxon>
        <taxon>Metazoa</taxon>
        <taxon>Spiralia</taxon>
        <taxon>Lophotrochozoa</taxon>
        <taxon>Mollusca</taxon>
        <taxon>Gastropoda</taxon>
        <taxon>Heterobranchia</taxon>
        <taxon>Euthyneura</taxon>
        <taxon>Panpulmonata</taxon>
        <taxon>Hygrophila</taxon>
        <taxon>Lymnaeoidea</taxon>
        <taxon>Lymnaeidae</taxon>
        <taxon>Lymnaea</taxon>
    </lineage>
</organism>